<evidence type="ECO:0000313" key="1">
    <source>
        <dbReference type="EMBL" id="GEM36734.1"/>
    </source>
</evidence>
<dbReference type="Proteomes" id="UP000321424">
    <property type="component" value="Unassembled WGS sequence"/>
</dbReference>
<protein>
    <submittedName>
        <fullName evidence="1">Uncharacterized protein</fullName>
    </submittedName>
</protein>
<keyword evidence="2" id="KW-1185">Reference proteome</keyword>
<gene>
    <name evidence="1" type="ORF">NN4_12530</name>
</gene>
<reference evidence="1 2" key="1">
    <citation type="submission" date="2019-07" db="EMBL/GenBank/DDBJ databases">
        <title>Whole genome shotgun sequence of Nocardia ninae NBRC 108245.</title>
        <authorList>
            <person name="Hosoyama A."/>
            <person name="Uohara A."/>
            <person name="Ohji S."/>
            <person name="Ichikawa N."/>
        </authorList>
    </citation>
    <scope>NUCLEOTIDE SEQUENCE [LARGE SCALE GENOMIC DNA]</scope>
    <source>
        <strain evidence="1 2">NBRC 108245</strain>
    </source>
</reference>
<organism evidence="1 2">
    <name type="scientific">Nocardia ninae NBRC 108245</name>
    <dbReference type="NCBI Taxonomy" id="1210091"/>
    <lineage>
        <taxon>Bacteria</taxon>
        <taxon>Bacillati</taxon>
        <taxon>Actinomycetota</taxon>
        <taxon>Actinomycetes</taxon>
        <taxon>Mycobacteriales</taxon>
        <taxon>Nocardiaceae</taxon>
        <taxon>Nocardia</taxon>
    </lineage>
</organism>
<dbReference type="EMBL" id="BJXA01000005">
    <property type="protein sequence ID" value="GEM36734.1"/>
    <property type="molecule type" value="Genomic_DNA"/>
</dbReference>
<dbReference type="AlphaFoldDB" id="A0A511M7V7"/>
<evidence type="ECO:0000313" key="2">
    <source>
        <dbReference type="Proteomes" id="UP000321424"/>
    </source>
</evidence>
<sequence>MVGPLRRGEPEHAARSPLVDTGGIGYRLAAVLLAAVLNRRGRLLPTIGKQRQVVDAVLGMTEGLSTLVRGLVALDPLLQQRGRLLEAEDLPEERLAARPHRSEQQGIDLAPARFERRGFQIGEPTTRLR</sequence>
<proteinExistence type="predicted"/>
<accession>A0A511M7V7</accession>
<name>A0A511M7V7_9NOCA</name>
<comment type="caution">
    <text evidence="1">The sequence shown here is derived from an EMBL/GenBank/DDBJ whole genome shotgun (WGS) entry which is preliminary data.</text>
</comment>